<name>A0A024LQC8_9HYPH</name>
<dbReference type="Pfam" id="PF05015">
    <property type="entry name" value="HigB-like_toxin"/>
    <property type="match status" value="1"/>
</dbReference>
<protein>
    <submittedName>
        <fullName evidence="1">Proteic killer suppression protein</fullName>
    </submittedName>
</protein>
<reference evidence="1" key="1">
    <citation type="submission" date="2013-11" db="EMBL/GenBank/DDBJ databases">
        <authorList>
            <person name="GENOMES U."/>
        </authorList>
    </citation>
    <scope>NUCLEOTIDE SEQUENCE</scope>
    <source>
        <strain evidence="1">MVT06</strain>
    </source>
</reference>
<dbReference type="PANTHER" id="PTHR40266">
    <property type="entry name" value="TOXIN HIGB-1"/>
    <property type="match status" value="1"/>
</dbReference>
<dbReference type="SUPFAM" id="SSF143011">
    <property type="entry name" value="RelE-like"/>
    <property type="match status" value="1"/>
</dbReference>
<dbReference type="EMBL" id="HG977195">
    <property type="protein sequence ID" value="CDP79652.1"/>
    <property type="molecule type" value="Genomic_DNA"/>
</dbReference>
<gene>
    <name evidence="1" type="ORF">BN1046_00549</name>
</gene>
<organism evidence="1">
    <name type="scientific">Bartonella schoenbuchensis</name>
    <dbReference type="NCBI Taxonomy" id="165694"/>
    <lineage>
        <taxon>Bacteria</taxon>
        <taxon>Pseudomonadati</taxon>
        <taxon>Pseudomonadota</taxon>
        <taxon>Alphaproteobacteria</taxon>
        <taxon>Hyphomicrobiales</taxon>
        <taxon>Bartonellaceae</taxon>
        <taxon>Bartonella</taxon>
    </lineage>
</organism>
<proteinExistence type="predicted"/>
<sequence>MAIVSFKHKGLKLFYTTGSTKAIQAAHTKKLRVILTALTSATCPEMLKAPAFKMHSLKGELTGYYSIWVNGNWRITFRFIGTDVELVDYQDYH</sequence>
<dbReference type="AlphaFoldDB" id="A0A024LQC8"/>
<accession>A0A024LQC8</accession>
<dbReference type="InterPro" id="IPR035093">
    <property type="entry name" value="RelE/ParE_toxin_dom_sf"/>
</dbReference>
<dbReference type="InterPro" id="IPR007711">
    <property type="entry name" value="HigB-1"/>
</dbReference>
<dbReference type="Gene3D" id="3.30.2310.20">
    <property type="entry name" value="RelE-like"/>
    <property type="match status" value="1"/>
</dbReference>
<dbReference type="PANTHER" id="PTHR40266:SF2">
    <property type="entry name" value="TOXIN HIGB-1"/>
    <property type="match status" value="1"/>
</dbReference>
<evidence type="ECO:0000313" key="1">
    <source>
        <dbReference type="EMBL" id="CDP79652.1"/>
    </source>
</evidence>
<reference evidence="1" key="2">
    <citation type="submission" date="2014-05" db="EMBL/GenBank/DDBJ databases">
        <title>Genome sequencing of Bartonella spp. isolated from human blood.</title>
        <authorList>
            <person name="Raoult D."/>
        </authorList>
    </citation>
    <scope>NUCLEOTIDE SEQUENCE</scope>
    <source>
        <strain evidence="1">MVT06</strain>
    </source>
</reference>